<feature type="domain" description="HTH merR-type" evidence="1">
    <location>
        <begin position="19"/>
        <end position="49"/>
    </location>
</feature>
<proteinExistence type="predicted"/>
<dbReference type="EMBL" id="JAFREM010000015">
    <property type="protein sequence ID" value="MBO1306341.1"/>
    <property type="molecule type" value="Genomic_DNA"/>
</dbReference>
<dbReference type="Pfam" id="PF13411">
    <property type="entry name" value="MerR_1"/>
    <property type="match status" value="1"/>
</dbReference>
<dbReference type="PROSITE" id="PS50937">
    <property type="entry name" value="HTH_MERR_2"/>
    <property type="match status" value="1"/>
</dbReference>
<dbReference type="InterPro" id="IPR009061">
    <property type="entry name" value="DNA-bd_dom_put_sf"/>
</dbReference>
<dbReference type="SUPFAM" id="SSF46955">
    <property type="entry name" value="Putative DNA-binding domain"/>
    <property type="match status" value="1"/>
</dbReference>
<evidence type="ECO:0000313" key="3">
    <source>
        <dbReference type="Proteomes" id="UP000664601"/>
    </source>
</evidence>
<dbReference type="Proteomes" id="UP000664601">
    <property type="component" value="Unassembled WGS sequence"/>
</dbReference>
<dbReference type="RefSeq" id="WP_207673273.1">
    <property type="nucleotide sequence ID" value="NZ_JAFREM010000015.1"/>
</dbReference>
<accession>A0ABS3L9P4</accession>
<evidence type="ECO:0000259" key="1">
    <source>
        <dbReference type="PROSITE" id="PS50937"/>
    </source>
</evidence>
<dbReference type="CDD" id="cd01105">
    <property type="entry name" value="HTH_GlnR-like"/>
    <property type="match status" value="1"/>
</dbReference>
<dbReference type="SMART" id="SM00422">
    <property type="entry name" value="HTH_MERR"/>
    <property type="match status" value="1"/>
</dbReference>
<protein>
    <submittedName>
        <fullName evidence="2">MerR family transcriptional regulator</fullName>
    </submittedName>
</protein>
<sequence>MNKAKVKQLLESDELVVGISELSKMTEVSPRQLRYWEEKGYISSIVSEGKSNRKYRLPMVVKVEMIKNYLDEGYTLTTAVEKAREQQKGIHETKRMMKQVVKGIHQVGEQFVVLHLADFTNQGELYLIRNTISGATWYQVSPQEVVLSEEQLIEWTEK</sequence>
<organism evidence="2 3">
    <name type="scientific">Candidatus Enterococcus moelleringii</name>
    <dbReference type="NCBI Taxonomy" id="2815325"/>
    <lineage>
        <taxon>Bacteria</taxon>
        <taxon>Bacillati</taxon>
        <taxon>Bacillota</taxon>
        <taxon>Bacilli</taxon>
        <taxon>Lactobacillales</taxon>
        <taxon>Enterococcaceae</taxon>
        <taxon>Enterococcus</taxon>
    </lineage>
</organism>
<gene>
    <name evidence="2" type="ORF">JZO70_09230</name>
</gene>
<evidence type="ECO:0000313" key="2">
    <source>
        <dbReference type="EMBL" id="MBO1306341.1"/>
    </source>
</evidence>
<keyword evidence="3" id="KW-1185">Reference proteome</keyword>
<dbReference type="InterPro" id="IPR000551">
    <property type="entry name" value="MerR-type_HTH_dom"/>
</dbReference>
<dbReference type="Gene3D" id="1.10.1660.10">
    <property type="match status" value="1"/>
</dbReference>
<name>A0ABS3L9P4_9ENTE</name>
<comment type="caution">
    <text evidence="2">The sequence shown here is derived from an EMBL/GenBank/DDBJ whole genome shotgun (WGS) entry which is preliminary data.</text>
</comment>
<reference evidence="2 3" key="1">
    <citation type="submission" date="2021-03" db="EMBL/GenBank/DDBJ databases">
        <title>Enterococcal diversity collection.</title>
        <authorList>
            <person name="Gilmore M.S."/>
            <person name="Schwartzman J."/>
            <person name="Van Tyne D."/>
            <person name="Martin M."/>
            <person name="Earl A.M."/>
            <person name="Manson A.L."/>
            <person name="Straub T."/>
            <person name="Salamzade R."/>
            <person name="Saavedra J."/>
            <person name="Lebreton F."/>
            <person name="Prichula J."/>
            <person name="Schaufler K."/>
            <person name="Gaca A."/>
            <person name="Sgardioli B."/>
            <person name="Wagenaar J."/>
            <person name="Strong T."/>
        </authorList>
    </citation>
    <scope>NUCLEOTIDE SEQUENCE [LARGE SCALE GENOMIC DNA]</scope>
    <source>
        <strain evidence="2 3">669A</strain>
    </source>
</reference>